<dbReference type="Pfam" id="PF13086">
    <property type="entry name" value="AAA_11"/>
    <property type="match status" value="2"/>
</dbReference>
<evidence type="ECO:0000313" key="13">
    <source>
        <dbReference type="EMBL" id="CAH1395456.1"/>
    </source>
</evidence>
<reference evidence="13" key="1">
    <citation type="submission" date="2022-01" db="EMBL/GenBank/DDBJ databases">
        <authorList>
            <person name="King R."/>
        </authorList>
    </citation>
    <scope>NUCLEOTIDE SEQUENCE</scope>
</reference>
<evidence type="ECO:0000256" key="2">
    <source>
        <dbReference type="ARBA" id="ARBA00005601"/>
    </source>
</evidence>
<feature type="domain" description="DNA2/NAM7 helicase-like C-terminal" evidence="11">
    <location>
        <begin position="988"/>
        <end position="1105"/>
    </location>
</feature>
<feature type="domain" description="DNA2/NAM7 helicase helicase" evidence="10">
    <location>
        <begin position="749"/>
        <end position="832"/>
    </location>
</feature>
<dbReference type="InterPro" id="IPR027417">
    <property type="entry name" value="P-loop_NTPase"/>
</dbReference>
<keyword evidence="7" id="KW-0347">Helicase</keyword>
<evidence type="ECO:0000256" key="8">
    <source>
        <dbReference type="ARBA" id="ARBA00022840"/>
    </source>
</evidence>
<evidence type="ECO:0000256" key="7">
    <source>
        <dbReference type="ARBA" id="ARBA00022806"/>
    </source>
</evidence>
<dbReference type="Pfam" id="PF13087">
    <property type="entry name" value="AAA_12"/>
    <property type="match status" value="1"/>
</dbReference>
<keyword evidence="5" id="KW-0547">Nucleotide-binding</keyword>
<dbReference type="OrthoDB" id="6513042at2759"/>
<dbReference type="GO" id="GO:0005737">
    <property type="term" value="C:cytoplasm"/>
    <property type="evidence" value="ECO:0007669"/>
    <property type="project" value="UniProtKB-SubCell"/>
</dbReference>
<dbReference type="Pfam" id="PF21634">
    <property type="entry name" value="MOV-10_beta-barrel"/>
    <property type="match status" value="1"/>
</dbReference>
<dbReference type="Gene3D" id="3.40.50.300">
    <property type="entry name" value="P-loop containing nucleotide triphosphate hydrolases"/>
    <property type="match status" value="2"/>
</dbReference>
<sequence>MWSVVKKVASTFGIIRDDVLSKEQEDELIKAVLSKERAEDYLLKVIDKRESEDYSGKITHMNDQVAVIDNKYYFHLKNAVAPALKLNDLVTCTLYTNELDTLVKNVLKVEGNEEELENFIEPVTKIERKLDGMTELKISGKIIVKEARKLTVEVDYEDPKVLHFNLDNVSAEFIPLRGDIVELECLSPVDDCQKIIVEKVNPKKTAVKMGTVTDWNGSRGVISNFAEFTSNTCEPGYQPTKGDKVLASVIRSDSEAGYKWRAIQVVAQLRQLGVRLSKKAEEARRELLLDKQGVFISVCSKFTVDLNSSLEFVVEVVNKSCIEKDLERVSLLSKADLCQITLINPVDPTMTIQAGQVVPFTFRIDGKFVGRSSEQYVWVFSEFTIGRIFDLEVVDLSLAEAEQECSTSQSLVPRKEVTATQLLDRASGVIMPGRRSFSPAAFVPVKLGQFPLSERILISALPDVKMNLDDLMIRVEKVLPCLKEDLSPKTYLARMHGLLYLEEVAMLKQVGELQMDKASFRKEKDCLVLDVPPLSPYTSKLVAGDMLIASLPGAADERKYEGVIHRVTHTELWLQFAKDFHDSYGEGVKYSVSFVTSRASLRRMHQAINLAAKHLGYGWLFPTGVTPRLPQVVVEEEFEENDTVKATKKERGSKKVNSLPALESKDLLYSPDPRKISIAGQANLSIDHKFQASLLKAGYRGRGRRYNNRDIQWNRQGSGYGMHCTIDNEVRVNIGLERIKKIRWFNKGLNRQQKEAVKNVLLGEARPLPYVIFGPPGTGKTVTVVETILQLHALIPESRLLVATPSNSAADLITERLLDAGDLEQGDLLRMVGYHYLEQGRIAASIVPYAAVPDVKAINVAGLSGSSHEGVQMCGRELLGQHRVTVGTLGCLGLLYNMGFPRGHFTHVIVDEAGQATEPELLIPMVFLHMEYGQVVLAGDPLQLGPVVTSRLASRCGLQDSLLARFLNRFPYTRDPNGFPDSSGYDPRLVTKLVNNYRSLPTILELPSMLFYDNDLIPNVSEDSSEEAVLLRALAPLLPCRIFGGRAPPLLFHGVRGTNCQETESHSWYNPQEVFQAFVYLNLLYKAGLRPDQVGIITPYQLQVSKHIAYKLVYLIYIFF</sequence>
<dbReference type="InterPro" id="IPR049080">
    <property type="entry name" value="MOV-10-like_beta-barrel"/>
</dbReference>
<dbReference type="CDD" id="cd18078">
    <property type="entry name" value="DEXXQc_Mov10L1"/>
    <property type="match status" value="1"/>
</dbReference>
<dbReference type="EMBL" id="OV725079">
    <property type="protein sequence ID" value="CAH1395456.1"/>
    <property type="molecule type" value="Genomic_DNA"/>
</dbReference>
<proteinExistence type="inferred from homology"/>
<dbReference type="PANTHER" id="PTHR45418:SF1">
    <property type="entry name" value="CANCER_TESTIS ANTIGEN 55"/>
    <property type="match status" value="1"/>
</dbReference>
<dbReference type="Proteomes" id="UP001152798">
    <property type="component" value="Chromosome 3"/>
</dbReference>
<evidence type="ECO:0000256" key="1">
    <source>
        <dbReference type="ARBA" id="ARBA00004496"/>
    </source>
</evidence>
<evidence type="ECO:0000259" key="11">
    <source>
        <dbReference type="Pfam" id="PF13087"/>
    </source>
</evidence>
<evidence type="ECO:0000259" key="10">
    <source>
        <dbReference type="Pfam" id="PF13086"/>
    </source>
</evidence>
<dbReference type="InterPro" id="IPR041677">
    <property type="entry name" value="DNA2/NAM7_AAA_11"/>
</dbReference>
<dbReference type="AlphaFoldDB" id="A0A9P0EC53"/>
<dbReference type="GO" id="GO:0003724">
    <property type="term" value="F:RNA helicase activity"/>
    <property type="evidence" value="ECO:0007669"/>
    <property type="project" value="UniProtKB-EC"/>
</dbReference>
<organism evidence="13 14">
    <name type="scientific">Nezara viridula</name>
    <name type="common">Southern green stink bug</name>
    <name type="synonym">Cimex viridulus</name>
    <dbReference type="NCBI Taxonomy" id="85310"/>
    <lineage>
        <taxon>Eukaryota</taxon>
        <taxon>Metazoa</taxon>
        <taxon>Ecdysozoa</taxon>
        <taxon>Arthropoda</taxon>
        <taxon>Hexapoda</taxon>
        <taxon>Insecta</taxon>
        <taxon>Pterygota</taxon>
        <taxon>Neoptera</taxon>
        <taxon>Paraneoptera</taxon>
        <taxon>Hemiptera</taxon>
        <taxon>Heteroptera</taxon>
        <taxon>Panheteroptera</taxon>
        <taxon>Pentatomomorpha</taxon>
        <taxon>Pentatomoidea</taxon>
        <taxon>Pentatomidae</taxon>
        <taxon>Pentatominae</taxon>
        <taxon>Nezara</taxon>
    </lineage>
</organism>
<evidence type="ECO:0000256" key="5">
    <source>
        <dbReference type="ARBA" id="ARBA00022741"/>
    </source>
</evidence>
<comment type="similarity">
    <text evidence="2">Belongs to the DNA2/NAM7 helicase family. SDE3 subfamily.</text>
</comment>
<keyword evidence="6" id="KW-0378">Hydrolase</keyword>
<evidence type="ECO:0000259" key="12">
    <source>
        <dbReference type="Pfam" id="PF21634"/>
    </source>
</evidence>
<name>A0A9P0EC53_NEZVI</name>
<feature type="domain" description="DNA2/NAM7 helicase helicase" evidence="10">
    <location>
        <begin position="876"/>
        <end position="951"/>
    </location>
</feature>
<dbReference type="SUPFAM" id="SSF52540">
    <property type="entry name" value="P-loop containing nucleoside triphosphate hydrolases"/>
    <property type="match status" value="1"/>
</dbReference>
<dbReference type="EC" id="3.6.4.13" evidence="3"/>
<feature type="domain" description="Helicase MOV-10-like beta-barrel" evidence="12">
    <location>
        <begin position="516"/>
        <end position="594"/>
    </location>
</feature>
<dbReference type="PANTHER" id="PTHR45418">
    <property type="entry name" value="CANCER/TESTIS ANTIGEN 55"/>
    <property type="match status" value="1"/>
</dbReference>
<comment type="catalytic activity">
    <reaction evidence="9">
        <text>ATP + H2O = ADP + phosphate + H(+)</text>
        <dbReference type="Rhea" id="RHEA:13065"/>
        <dbReference type="ChEBI" id="CHEBI:15377"/>
        <dbReference type="ChEBI" id="CHEBI:15378"/>
        <dbReference type="ChEBI" id="CHEBI:30616"/>
        <dbReference type="ChEBI" id="CHEBI:43474"/>
        <dbReference type="ChEBI" id="CHEBI:456216"/>
        <dbReference type="EC" id="3.6.4.13"/>
    </reaction>
</comment>
<keyword evidence="8" id="KW-0067">ATP-binding</keyword>
<keyword evidence="4" id="KW-0963">Cytoplasm</keyword>
<evidence type="ECO:0000256" key="9">
    <source>
        <dbReference type="ARBA" id="ARBA00047984"/>
    </source>
</evidence>
<dbReference type="InterPro" id="IPR041679">
    <property type="entry name" value="DNA2/NAM7-like_C"/>
</dbReference>
<evidence type="ECO:0000256" key="4">
    <source>
        <dbReference type="ARBA" id="ARBA00022490"/>
    </source>
</evidence>
<evidence type="ECO:0000313" key="14">
    <source>
        <dbReference type="Proteomes" id="UP001152798"/>
    </source>
</evidence>
<dbReference type="GO" id="GO:0016787">
    <property type="term" value="F:hydrolase activity"/>
    <property type="evidence" value="ECO:0007669"/>
    <property type="project" value="UniProtKB-KW"/>
</dbReference>
<dbReference type="CDD" id="cd18808">
    <property type="entry name" value="SF1_C_Upf1"/>
    <property type="match status" value="1"/>
</dbReference>
<gene>
    <name evidence="13" type="ORF">NEZAVI_LOCUS5728</name>
</gene>
<evidence type="ECO:0000256" key="3">
    <source>
        <dbReference type="ARBA" id="ARBA00012552"/>
    </source>
</evidence>
<dbReference type="GO" id="GO:0005524">
    <property type="term" value="F:ATP binding"/>
    <property type="evidence" value="ECO:0007669"/>
    <property type="project" value="UniProtKB-KW"/>
</dbReference>
<comment type="subcellular location">
    <subcellularLocation>
        <location evidence="1">Cytoplasm</location>
    </subcellularLocation>
</comment>
<dbReference type="InterPro" id="IPR047187">
    <property type="entry name" value="SF1_C_Upf1"/>
</dbReference>
<protein>
    <recommendedName>
        <fullName evidence="3">RNA helicase</fullName>
        <ecNumber evidence="3">3.6.4.13</ecNumber>
    </recommendedName>
</protein>
<accession>A0A9P0EC53</accession>
<evidence type="ECO:0000256" key="6">
    <source>
        <dbReference type="ARBA" id="ARBA00022801"/>
    </source>
</evidence>
<keyword evidence="14" id="KW-1185">Reference proteome</keyword>